<dbReference type="PANTHER" id="PTHR23192">
    <property type="entry name" value="OLFACTOMEDIN-RELATED"/>
    <property type="match status" value="1"/>
</dbReference>
<keyword evidence="2" id="KW-0964">Secreted</keyword>
<dbReference type="SMART" id="SM00284">
    <property type="entry name" value="OLF"/>
    <property type="match status" value="1"/>
</dbReference>
<feature type="domain" description="Olfactomedin-like" evidence="5">
    <location>
        <begin position="225"/>
        <end position="499"/>
    </location>
</feature>
<evidence type="ECO:0000256" key="2">
    <source>
        <dbReference type="ARBA" id="ARBA00022525"/>
    </source>
</evidence>
<feature type="coiled-coil region" evidence="4">
    <location>
        <begin position="94"/>
        <end position="166"/>
    </location>
</feature>
<evidence type="ECO:0000256" key="1">
    <source>
        <dbReference type="ARBA" id="ARBA00004613"/>
    </source>
</evidence>
<comment type="subcellular location">
    <subcellularLocation>
        <location evidence="1">Secreted</location>
    </subcellularLocation>
</comment>
<dbReference type="InterPro" id="IPR050605">
    <property type="entry name" value="Olfactomedin-like_domain"/>
</dbReference>
<dbReference type="AlphaFoldDB" id="A0A6P8RZ62"/>
<dbReference type="GO" id="GO:0005615">
    <property type="term" value="C:extracellular space"/>
    <property type="evidence" value="ECO:0007669"/>
    <property type="project" value="TreeGrafter"/>
</dbReference>
<dbReference type="PANTHER" id="PTHR23192:SF89">
    <property type="entry name" value="OLFACTOMEDIN"/>
    <property type="match status" value="1"/>
</dbReference>
<evidence type="ECO:0000259" key="5">
    <source>
        <dbReference type="PROSITE" id="PS51132"/>
    </source>
</evidence>
<keyword evidence="6" id="KW-1185">Reference proteome</keyword>
<dbReference type="InterPro" id="IPR003112">
    <property type="entry name" value="Olfac-like_dom"/>
</dbReference>
<sequence length="499" mass="57267">MVKIYNTKKISSLRVFTGLVAYSTPQIMKALVTPGLYCVVTQLCSTVKEAAKTVTGVVNKNNQCVCNVVMSDYIFPVDKLEAVENTTHSLNTSVMLEMEKLKDYENKLMVLKEQLENVTWKVDQLKPTTDMPLPSNVSFEFLEVEMKQLEVLVQELQSSMNGSNSNVDDIYKEVQNISKTVNELEAFDKNNILATHREIDTLRKRLKECRRNSSYLNAQEHKYGMCDHKGIASISSPTIVQLNWRGPENRHGAWGKDSSMNSSMKNMYWVAPLEADGRMLDTFHTYRSYKDLTLFRNPTEKQLSELINGTSRWNHTNSGQGGGMIVHNNCMLYNCFNSNKICKYNLETKQVTRKVLPNAVFNNRFPYSGGSFQDVDFADDEKGLWVIYATEKNRGNIIIGKLNFTTLSVQRNWITSQYKLGVTNAFMVCGVLYATRPVSTHKEEIFYKYDTKTGKDEKVSIIMEKMMETVGSMNYNPNDQMLYMYNNGYETVYHIDFKY</sequence>
<dbReference type="Pfam" id="PF02191">
    <property type="entry name" value="OLF"/>
    <property type="match status" value="1"/>
</dbReference>
<dbReference type="InParanoid" id="A0A6P8RZ62"/>
<protein>
    <submittedName>
        <fullName evidence="7">Olfactomedin-like</fullName>
    </submittedName>
</protein>
<dbReference type="OrthoDB" id="8626508at2759"/>
<evidence type="ECO:0000256" key="4">
    <source>
        <dbReference type="SAM" id="Coils"/>
    </source>
</evidence>
<comment type="caution">
    <text evidence="3">Lacks conserved residue(s) required for the propagation of feature annotation.</text>
</comment>
<evidence type="ECO:0000256" key="3">
    <source>
        <dbReference type="PROSITE-ProRule" id="PRU00446"/>
    </source>
</evidence>
<evidence type="ECO:0000313" key="6">
    <source>
        <dbReference type="Proteomes" id="UP000515159"/>
    </source>
</evidence>
<dbReference type="RefSeq" id="XP_033810877.1">
    <property type="nucleotide sequence ID" value="XM_033954986.1"/>
</dbReference>
<proteinExistence type="predicted"/>
<dbReference type="GeneID" id="117365071"/>
<evidence type="ECO:0000313" key="7">
    <source>
        <dbReference type="RefSeq" id="XP_033810877.1"/>
    </source>
</evidence>
<dbReference type="Proteomes" id="UP000515159">
    <property type="component" value="Chromosome 8"/>
</dbReference>
<name>A0A6P8RZ62_GEOSA</name>
<dbReference type="KEGG" id="gsh:117365071"/>
<dbReference type="PROSITE" id="PS51132">
    <property type="entry name" value="OLF"/>
    <property type="match status" value="1"/>
</dbReference>
<keyword evidence="4" id="KW-0175">Coiled coil</keyword>
<reference evidence="7" key="1">
    <citation type="submission" date="2025-08" db="UniProtKB">
        <authorList>
            <consortium name="RefSeq"/>
        </authorList>
    </citation>
    <scope>IDENTIFICATION</scope>
</reference>
<accession>A0A6P8RZ62</accession>
<gene>
    <name evidence="7" type="primary">LOC117365071</name>
</gene>
<dbReference type="GO" id="GO:0007165">
    <property type="term" value="P:signal transduction"/>
    <property type="evidence" value="ECO:0007669"/>
    <property type="project" value="TreeGrafter"/>
</dbReference>
<organism evidence="6 7">
    <name type="scientific">Geotrypetes seraphini</name>
    <name type="common">Gaboon caecilian</name>
    <name type="synonym">Caecilia seraphini</name>
    <dbReference type="NCBI Taxonomy" id="260995"/>
    <lineage>
        <taxon>Eukaryota</taxon>
        <taxon>Metazoa</taxon>
        <taxon>Chordata</taxon>
        <taxon>Craniata</taxon>
        <taxon>Vertebrata</taxon>
        <taxon>Euteleostomi</taxon>
        <taxon>Amphibia</taxon>
        <taxon>Gymnophiona</taxon>
        <taxon>Geotrypetes</taxon>
    </lineage>
</organism>